<evidence type="ECO:0008006" key="4">
    <source>
        <dbReference type="Google" id="ProtNLM"/>
    </source>
</evidence>
<proteinExistence type="predicted"/>
<keyword evidence="1" id="KW-0472">Membrane</keyword>
<keyword evidence="1" id="KW-1133">Transmembrane helix</keyword>
<protein>
    <recommendedName>
        <fullName evidence="4">ABC transporter permease</fullName>
    </recommendedName>
</protein>
<feature type="transmembrane region" description="Helical" evidence="1">
    <location>
        <begin position="20"/>
        <end position="43"/>
    </location>
</feature>
<feature type="transmembrane region" description="Helical" evidence="1">
    <location>
        <begin position="63"/>
        <end position="80"/>
    </location>
</feature>
<dbReference type="AlphaFoldDB" id="A0A344L6R9"/>
<gene>
    <name evidence="2" type="ORF">A4R43_15400</name>
</gene>
<accession>A0A344L6R9</accession>
<feature type="transmembrane region" description="Helical" evidence="1">
    <location>
        <begin position="232"/>
        <end position="253"/>
    </location>
</feature>
<evidence type="ECO:0000313" key="2">
    <source>
        <dbReference type="EMBL" id="AXB43743.1"/>
    </source>
</evidence>
<reference evidence="2 3" key="1">
    <citation type="submission" date="2016-04" db="EMBL/GenBank/DDBJ databases">
        <title>Complete genome sequence and analysis of deep-sea sediment isolate, Amycolatopsis sp. WP1.</title>
        <authorList>
            <person name="Wang H."/>
            <person name="Chen S."/>
            <person name="Wu Q."/>
        </authorList>
    </citation>
    <scope>NUCLEOTIDE SEQUENCE [LARGE SCALE GENOMIC DNA]</scope>
    <source>
        <strain evidence="2 3">WP1</strain>
    </source>
</reference>
<dbReference type="EMBL" id="CP015163">
    <property type="protein sequence ID" value="AXB43743.1"/>
    <property type="molecule type" value="Genomic_DNA"/>
</dbReference>
<feature type="transmembrane region" description="Helical" evidence="1">
    <location>
        <begin position="101"/>
        <end position="127"/>
    </location>
</feature>
<name>A0A344L6R9_9PSEU</name>
<evidence type="ECO:0000313" key="3">
    <source>
        <dbReference type="Proteomes" id="UP000250434"/>
    </source>
</evidence>
<dbReference type="Proteomes" id="UP000250434">
    <property type="component" value="Chromosome"/>
</dbReference>
<dbReference type="KEGG" id="aab:A4R43_15400"/>
<evidence type="ECO:0000256" key="1">
    <source>
        <dbReference type="SAM" id="Phobius"/>
    </source>
</evidence>
<organism evidence="2 3">
    <name type="scientific">Amycolatopsis albispora</name>
    <dbReference type="NCBI Taxonomy" id="1804986"/>
    <lineage>
        <taxon>Bacteria</taxon>
        <taxon>Bacillati</taxon>
        <taxon>Actinomycetota</taxon>
        <taxon>Actinomycetes</taxon>
        <taxon>Pseudonocardiales</taxon>
        <taxon>Pseudonocardiaceae</taxon>
        <taxon>Amycolatopsis</taxon>
    </lineage>
</organism>
<feature type="transmembrane region" description="Helical" evidence="1">
    <location>
        <begin position="147"/>
        <end position="163"/>
    </location>
</feature>
<dbReference type="OrthoDB" id="5188656at2"/>
<dbReference type="RefSeq" id="WP_113692980.1">
    <property type="nucleotide sequence ID" value="NZ_CP015163.1"/>
</dbReference>
<keyword evidence="1" id="KW-0812">Transmembrane</keyword>
<sequence length="258" mass="27095">MTGILRSEWVKLRSVRSTYVILTIVPAILGLVALMTMTVVNFWDATPARRDTVILSPLTGFTSWLAGVGLAILGVLAITSEHSSGLIRTSFTAVPQRTKVLAGKALVLAAVAFSVGQIVEFGSFFLSRAMIGDRIVVGHTSTLAEEAPRMLAAGSIAVVYAMLGLGLGTLLRSTAGAISALVAYWYVAPLVTQKLPGEWASWTTSVMLTHLPEQLAGSGKFGMGPELVLSQAGAAVAIVLYVTLALGSAAIVLRRRDA</sequence>
<feature type="transmembrane region" description="Helical" evidence="1">
    <location>
        <begin position="170"/>
        <end position="187"/>
    </location>
</feature>
<keyword evidence="3" id="KW-1185">Reference proteome</keyword>